<dbReference type="SMART" id="SM00320">
    <property type="entry name" value="WD40"/>
    <property type="match status" value="15"/>
</dbReference>
<organism evidence="6 7">
    <name type="scientific">Amycolatopsis vastitatis</name>
    <dbReference type="NCBI Taxonomy" id="1905142"/>
    <lineage>
        <taxon>Bacteria</taxon>
        <taxon>Bacillati</taxon>
        <taxon>Actinomycetota</taxon>
        <taxon>Actinomycetes</taxon>
        <taxon>Pseudonocardiales</taxon>
        <taxon>Pseudonocardiaceae</taxon>
        <taxon>Amycolatopsis</taxon>
    </lineage>
</organism>
<dbReference type="Pfam" id="PF00400">
    <property type="entry name" value="WD40"/>
    <property type="match status" value="10"/>
</dbReference>
<sequence>MLIAALRGKMLASVVRQRAREGGGAVSRRWRSRALVIVAAVLVALAGTLAAVTVNLATAADTTWWHPIQAHPLRWTIGGTLAVAVTSVFAWWVHRRHEQRLATPIPAEQRPESWVVDRPVEVQEIITALLGRARTTVGITTAVQGAGGFGKTTVAKLVRADRRILRRFDGGIYWVTLGRDVRSKAAITGRVNQLLSQLDPKASPSFTEPQQAGEYLAAVLAAGPRRLLVLDDVWYPEQVAAFPLGGVRCRRLITTRLASLVDDCVPVRVDQVTTEQATELLCLGLRTIPSDLVHDLVAWTGRWPLLLRLVNKVLAGQQAIEPDVGRAAAELLDQLHRSGPVRIDELTGAVHELLDVNDPEQRRRAVSATIEASRGLLPTAARRRFLELGIFAEDETVPVTLIAGLWKATGRLDLTETRALCARLDDLALLSAAGGTVTMHDVVRDFLRQELDDSDPGKIRELNEILVRAAAAELPREGEWTAWWELDRTERYFRDHLVEHLLSAGLREAAEKVITDLRWIATRLDQAGPLGPYLDLSQVDARRCRRLALLLGQSAHLLAPTDPEYSRIDILFSRVAHGTDWESQAERLALASSHPRLVNRWPLPDLPDPGLRRAISARVTASPVLLAVPKRNSIAAACEDNSVVVWDVTTGSERLKLTGHARPVTAMAVAPDGSWFVTAAGDRTVRVWDGMTGQLRYGLEGHPRDTTPLIAAPSGTWFATATEDRKVRVWDVVTGEQCAVMAGHTAPITALIAGFDGRWLASAARDRSVRIWHPGTGKELRRFSLTYETGRVSLVTGRDGRWIAGACGAGMPQIWDLVAHGRRRVLSGFANTRNALAAAPDGSWLAGLCDDGSVQIWDVPTGLERVRLPHAVATGALAADPDGVWLAAAGEGHSVRMWDVRTGVERARFLGHGNDVRALVTAPDGSWLASAAHDGTVRIWDAQTTRERTRHLGNRLRLAASLVAPDGSWIATVGDDSGLGIWDVGTGERKRELDAHLGETDTLAVAPDGRWIAAACGEAVRIWDVRSGQEQTQVPTNARGAPALAAGTDWIAVVGDQRRVRIWDVRTGEERARLAGNSEPTRFMAAGGGGDFLITGSAKAVHVWDLVRGLPRVKLAGSEGVGRLVAAPDGTWIAGAAGRTVRLWDAKTGDVKAEFAGHADPVDRVVASPDGKWLASTDRGRTIRTWDVATGRERATLTGHETSGVVIAPHGDRLASVAPDRTVRVWNASTGRPLAVMRVEMLPQACAWALGGRAIVVAGSAGVCVFDFRPGTPSR</sequence>
<dbReference type="PROSITE" id="PS50082">
    <property type="entry name" value="WD_REPEATS_2"/>
    <property type="match status" value="9"/>
</dbReference>
<dbReference type="PRINTS" id="PR00320">
    <property type="entry name" value="GPROTEINBRPT"/>
</dbReference>
<dbReference type="PANTHER" id="PTHR44019:SF8">
    <property type="entry name" value="POC1 CENTRIOLAR PROTEIN HOMOLOG"/>
    <property type="match status" value="1"/>
</dbReference>
<gene>
    <name evidence="6" type="ORF">CF165_10055</name>
</gene>
<evidence type="ECO:0000256" key="2">
    <source>
        <dbReference type="ARBA" id="ARBA00022737"/>
    </source>
</evidence>
<dbReference type="PRINTS" id="PR00364">
    <property type="entry name" value="DISEASERSIST"/>
</dbReference>
<dbReference type="GO" id="GO:0043531">
    <property type="term" value="F:ADP binding"/>
    <property type="evidence" value="ECO:0007669"/>
    <property type="project" value="InterPro"/>
</dbReference>
<dbReference type="Gene3D" id="1.10.10.10">
    <property type="entry name" value="Winged helix-like DNA-binding domain superfamily/Winged helix DNA-binding domain"/>
    <property type="match status" value="1"/>
</dbReference>
<dbReference type="InterPro" id="IPR019775">
    <property type="entry name" value="WD40_repeat_CS"/>
</dbReference>
<feature type="repeat" description="WD" evidence="3">
    <location>
        <begin position="741"/>
        <end position="782"/>
    </location>
</feature>
<keyword evidence="4" id="KW-0812">Transmembrane</keyword>
<dbReference type="AlphaFoldDB" id="A0A229TE72"/>
<evidence type="ECO:0000256" key="1">
    <source>
        <dbReference type="ARBA" id="ARBA00022574"/>
    </source>
</evidence>
<dbReference type="InterPro" id="IPR020472">
    <property type="entry name" value="WD40_PAC1"/>
</dbReference>
<dbReference type="PROSITE" id="PS50294">
    <property type="entry name" value="WD_REPEATS_REGION"/>
    <property type="match status" value="5"/>
</dbReference>
<keyword evidence="4" id="KW-0472">Membrane</keyword>
<proteinExistence type="predicted"/>
<keyword evidence="2" id="KW-0677">Repeat</keyword>
<feature type="transmembrane region" description="Helical" evidence="4">
    <location>
        <begin position="75"/>
        <end position="93"/>
    </location>
</feature>
<evidence type="ECO:0000256" key="3">
    <source>
        <dbReference type="PROSITE-ProRule" id="PRU00221"/>
    </source>
</evidence>
<dbReference type="GO" id="GO:0005829">
    <property type="term" value="C:cytosol"/>
    <property type="evidence" value="ECO:0007669"/>
    <property type="project" value="UniProtKB-ARBA"/>
</dbReference>
<feature type="repeat" description="WD" evidence="3">
    <location>
        <begin position="1155"/>
        <end position="1196"/>
    </location>
</feature>
<feature type="domain" description="NB-ARC" evidence="5">
    <location>
        <begin position="123"/>
        <end position="282"/>
    </location>
</feature>
<feature type="repeat" description="WD" evidence="3">
    <location>
        <begin position="699"/>
        <end position="740"/>
    </location>
</feature>
<evidence type="ECO:0000313" key="6">
    <source>
        <dbReference type="EMBL" id="OXM69039.1"/>
    </source>
</evidence>
<feature type="repeat" description="WD" evidence="3">
    <location>
        <begin position="826"/>
        <end position="867"/>
    </location>
</feature>
<protein>
    <recommendedName>
        <fullName evidence="5">NB-ARC domain-containing protein</fullName>
    </recommendedName>
</protein>
<keyword evidence="4" id="KW-1133">Transmembrane helix</keyword>
<dbReference type="InterPro" id="IPR001680">
    <property type="entry name" value="WD40_rpt"/>
</dbReference>
<dbReference type="InterPro" id="IPR027417">
    <property type="entry name" value="P-loop_NTPase"/>
</dbReference>
<dbReference type="CDD" id="cd00200">
    <property type="entry name" value="WD40"/>
    <property type="match status" value="2"/>
</dbReference>
<dbReference type="InterPro" id="IPR011047">
    <property type="entry name" value="Quinoprotein_ADH-like_sf"/>
</dbReference>
<keyword evidence="7" id="KW-1185">Reference proteome</keyword>
<evidence type="ECO:0000256" key="4">
    <source>
        <dbReference type="SAM" id="Phobius"/>
    </source>
</evidence>
<dbReference type="InterPro" id="IPR036388">
    <property type="entry name" value="WH-like_DNA-bd_sf"/>
</dbReference>
<dbReference type="Gene3D" id="2.130.10.10">
    <property type="entry name" value="YVTN repeat-like/Quinoprotein amine dehydrogenase"/>
    <property type="match status" value="4"/>
</dbReference>
<feature type="repeat" description="WD" evidence="3">
    <location>
        <begin position="1205"/>
        <end position="1236"/>
    </location>
</feature>
<name>A0A229TE72_9PSEU</name>
<feature type="repeat" description="WD" evidence="3">
    <location>
        <begin position="657"/>
        <end position="689"/>
    </location>
</feature>
<dbReference type="EMBL" id="NMUL01000008">
    <property type="protein sequence ID" value="OXM69039.1"/>
    <property type="molecule type" value="Genomic_DNA"/>
</dbReference>
<dbReference type="Pfam" id="PF00931">
    <property type="entry name" value="NB-ARC"/>
    <property type="match status" value="1"/>
</dbReference>
<dbReference type="InterPro" id="IPR050505">
    <property type="entry name" value="WDR55/POC1"/>
</dbReference>
<feature type="repeat" description="WD" evidence="3">
    <location>
        <begin position="965"/>
        <end position="992"/>
    </location>
</feature>
<dbReference type="InterPro" id="IPR015943">
    <property type="entry name" value="WD40/YVTN_repeat-like_dom_sf"/>
</dbReference>
<dbReference type="Proteomes" id="UP000215199">
    <property type="component" value="Unassembled WGS sequence"/>
</dbReference>
<dbReference type="SUPFAM" id="SSF52540">
    <property type="entry name" value="P-loop containing nucleoside triphosphate hydrolases"/>
    <property type="match status" value="1"/>
</dbReference>
<comment type="caution">
    <text evidence="6">The sequence shown here is derived from an EMBL/GenBank/DDBJ whole genome shotgun (WGS) entry which is preliminary data.</text>
</comment>
<dbReference type="PANTHER" id="PTHR44019">
    <property type="entry name" value="WD REPEAT-CONTAINING PROTEIN 55"/>
    <property type="match status" value="1"/>
</dbReference>
<dbReference type="InterPro" id="IPR002182">
    <property type="entry name" value="NB-ARC"/>
</dbReference>
<feature type="repeat" description="WD" evidence="3">
    <location>
        <begin position="909"/>
        <end position="950"/>
    </location>
</feature>
<dbReference type="Gene3D" id="3.40.50.300">
    <property type="entry name" value="P-loop containing nucleotide triphosphate hydrolases"/>
    <property type="match status" value="1"/>
</dbReference>
<accession>A0A229TE72</accession>
<dbReference type="Gene3D" id="1.25.40.370">
    <property type="match status" value="1"/>
</dbReference>
<keyword evidence="1 3" id="KW-0853">WD repeat</keyword>
<feature type="repeat" description="WD" evidence="3">
    <location>
        <begin position="867"/>
        <end position="908"/>
    </location>
</feature>
<evidence type="ECO:0000259" key="5">
    <source>
        <dbReference type="Pfam" id="PF00931"/>
    </source>
</evidence>
<dbReference type="PROSITE" id="PS00678">
    <property type="entry name" value="WD_REPEATS_1"/>
    <property type="match status" value="3"/>
</dbReference>
<reference evidence="7" key="1">
    <citation type="submission" date="2017-07" db="EMBL/GenBank/DDBJ databases">
        <title>Comparative genome mining reveals phylogenetic distribution patterns of secondary metabolites in Amycolatopsis.</title>
        <authorList>
            <person name="Adamek M."/>
            <person name="Alanjary M."/>
            <person name="Sales-Ortells H."/>
            <person name="Goodfellow M."/>
            <person name="Bull A.T."/>
            <person name="Kalinowski J."/>
            <person name="Ziemert N."/>
        </authorList>
    </citation>
    <scope>NUCLEOTIDE SEQUENCE [LARGE SCALE GENOMIC DNA]</scope>
    <source>
        <strain evidence="7">H5</strain>
    </source>
</reference>
<evidence type="ECO:0000313" key="7">
    <source>
        <dbReference type="Proteomes" id="UP000215199"/>
    </source>
</evidence>
<dbReference type="SUPFAM" id="SSF50998">
    <property type="entry name" value="Quinoprotein alcohol dehydrogenase-like"/>
    <property type="match status" value="2"/>
</dbReference>